<sequence>MLTTTRVLIYPNVSLPFRLVTDASKTGYAVAEAVKEHTEQNVAAFFMKQVVLQFGPFRELLMEELLIWLAKL</sequence>
<gene>
    <name evidence="1" type="ORF">PHMEG_00031470</name>
</gene>
<protein>
    <recommendedName>
        <fullName evidence="3">Reverse transcriptase/retrotransposon-derived protein RNase H-like domain-containing protein</fullName>
    </recommendedName>
</protein>
<dbReference type="OrthoDB" id="427924at2759"/>
<comment type="caution">
    <text evidence="1">The sequence shown here is derived from an EMBL/GenBank/DDBJ whole genome shotgun (WGS) entry which is preliminary data.</text>
</comment>
<reference evidence="2" key="1">
    <citation type="submission" date="2017-03" db="EMBL/GenBank/DDBJ databases">
        <title>Phytopthora megakarya and P. palmivora, two closely related causual agents of cacao black pod achieved similar genome size and gene model numbers by different mechanisms.</title>
        <authorList>
            <person name="Ali S."/>
            <person name="Shao J."/>
            <person name="Larry D.J."/>
            <person name="Kronmiller B."/>
            <person name="Shen D."/>
            <person name="Strem M.D."/>
            <person name="Melnick R.L."/>
            <person name="Guiltinan M.J."/>
            <person name="Tyler B.M."/>
            <person name="Meinhardt L.W."/>
            <person name="Bailey B.A."/>
        </authorList>
    </citation>
    <scope>NUCLEOTIDE SEQUENCE [LARGE SCALE GENOMIC DNA]</scope>
    <source>
        <strain evidence="2">zdho120</strain>
    </source>
</reference>
<evidence type="ECO:0008006" key="3">
    <source>
        <dbReference type="Google" id="ProtNLM"/>
    </source>
</evidence>
<dbReference type="AlphaFoldDB" id="A0A225UY92"/>
<proteinExistence type="predicted"/>
<dbReference type="Proteomes" id="UP000198211">
    <property type="component" value="Unassembled WGS sequence"/>
</dbReference>
<accession>A0A225UY92</accession>
<keyword evidence="2" id="KW-1185">Reference proteome</keyword>
<dbReference type="EMBL" id="NBNE01009967">
    <property type="protein sequence ID" value="OWY97892.1"/>
    <property type="molecule type" value="Genomic_DNA"/>
</dbReference>
<name>A0A225UY92_9STRA</name>
<organism evidence="1 2">
    <name type="scientific">Phytophthora megakarya</name>
    <dbReference type="NCBI Taxonomy" id="4795"/>
    <lineage>
        <taxon>Eukaryota</taxon>
        <taxon>Sar</taxon>
        <taxon>Stramenopiles</taxon>
        <taxon>Oomycota</taxon>
        <taxon>Peronosporomycetes</taxon>
        <taxon>Peronosporales</taxon>
        <taxon>Peronosporaceae</taxon>
        <taxon>Phytophthora</taxon>
    </lineage>
</organism>
<evidence type="ECO:0000313" key="1">
    <source>
        <dbReference type="EMBL" id="OWY97892.1"/>
    </source>
</evidence>
<evidence type="ECO:0000313" key="2">
    <source>
        <dbReference type="Proteomes" id="UP000198211"/>
    </source>
</evidence>